<proteinExistence type="inferred from homology"/>
<dbReference type="Pfam" id="PF07748">
    <property type="entry name" value="Glyco_hydro_38C"/>
    <property type="match status" value="1"/>
</dbReference>
<comment type="caution">
    <text evidence="12">The sequence shown here is derived from an EMBL/GenBank/DDBJ whole genome shotgun (WGS) entry which is preliminary data.</text>
</comment>
<dbReference type="SUPFAM" id="SSF74650">
    <property type="entry name" value="Galactose mutarotase-like"/>
    <property type="match status" value="1"/>
</dbReference>
<dbReference type="Gene3D" id="2.70.98.30">
    <property type="entry name" value="Golgi alpha-mannosidase II, domain 4"/>
    <property type="match status" value="1"/>
</dbReference>
<dbReference type="Pfam" id="PF09261">
    <property type="entry name" value="Alpha-mann_mid"/>
    <property type="match status" value="1"/>
</dbReference>
<dbReference type="SUPFAM" id="SSF88713">
    <property type="entry name" value="Glycoside hydrolase/deacetylase"/>
    <property type="match status" value="1"/>
</dbReference>
<dbReference type="InterPro" id="IPR050843">
    <property type="entry name" value="Glycosyl_Hydrlase_38"/>
</dbReference>
<evidence type="ECO:0000256" key="8">
    <source>
        <dbReference type="ARBA" id="ARBA00023180"/>
    </source>
</evidence>
<evidence type="ECO:0000256" key="9">
    <source>
        <dbReference type="ARBA" id="ARBA00023295"/>
    </source>
</evidence>
<dbReference type="AlphaFoldDB" id="A0AAW1ISZ4"/>
<dbReference type="InterPro" id="IPR015341">
    <property type="entry name" value="Glyco_hydro_38_cen"/>
</dbReference>
<dbReference type="InterPro" id="IPR011330">
    <property type="entry name" value="Glyco_hydro/deAcase_b/a-brl"/>
</dbReference>
<dbReference type="GO" id="GO:0005764">
    <property type="term" value="C:lysosome"/>
    <property type="evidence" value="ECO:0007669"/>
    <property type="project" value="TreeGrafter"/>
</dbReference>
<evidence type="ECO:0000259" key="11">
    <source>
        <dbReference type="SMART" id="SM00872"/>
    </source>
</evidence>
<dbReference type="Pfam" id="PF17677">
    <property type="entry name" value="Glyco_hydro38C2"/>
    <property type="match status" value="1"/>
</dbReference>
<dbReference type="InterPro" id="IPR013780">
    <property type="entry name" value="Glyco_hydro_b"/>
</dbReference>
<reference evidence="12" key="1">
    <citation type="submission" date="2023-05" db="EMBL/GenBank/DDBJ databases">
        <authorList>
            <person name="Nardi F."/>
            <person name="Carapelli A."/>
            <person name="Cucini C."/>
        </authorList>
    </citation>
    <scope>NUCLEOTIDE SEQUENCE</scope>
    <source>
        <strain evidence="12">DMR45628</strain>
        <tissue evidence="12">Testes</tissue>
    </source>
</reference>
<dbReference type="EMBL" id="JASPKY010000554">
    <property type="protein sequence ID" value="KAK9693096.1"/>
    <property type="molecule type" value="Genomic_DNA"/>
</dbReference>
<dbReference type="InterPro" id="IPR041147">
    <property type="entry name" value="GH38_C"/>
</dbReference>
<evidence type="ECO:0000313" key="12">
    <source>
        <dbReference type="EMBL" id="KAK9693096.1"/>
    </source>
</evidence>
<dbReference type="EMBL" id="JASPKY010000554">
    <property type="protein sequence ID" value="KAK9693095.1"/>
    <property type="molecule type" value="Genomic_DNA"/>
</dbReference>
<dbReference type="FunFam" id="2.60.40.1180:FF:000018">
    <property type="entry name" value="Alpha-mannosidase"/>
    <property type="match status" value="1"/>
</dbReference>
<dbReference type="FunFam" id="1.20.1270.50:FF:000002">
    <property type="entry name" value="Alpha-mannosidase"/>
    <property type="match status" value="1"/>
</dbReference>
<accession>A0AAW1ISZ4</accession>
<name>A0AAW1ISZ4_POPJA</name>
<dbReference type="Proteomes" id="UP001458880">
    <property type="component" value="Unassembled WGS sequence"/>
</dbReference>
<sequence length="1026" mass="117660">MFTLKFCALLWCLAAIGQSHPTKRKDKPKCGYESCHPVKEGYINVHIVPHTHDDVGWLKTVDQYYYGEYSNIQNAGVQYILDSVIDSLSDDPNRRFIYVETAFLWKWWMAQHDSVKHKVQRLVRSGQLEIIGGAWSMNDEATTHYQSIVDQFTWGLRRLNDTFGECGRPKVGWQIDPFGHSREMASIFAQLGFDGILLGRIDYQDKEERFRSKTPEFMWQSSDNLGEKSKILTGVMYNTYSPPPGFCFDILCRDEPIIDNPYSDEYNVDKKVNAFFDYLNNVTKAYVTNHVIITMGEDFNYQAAHIWFKNLDKLILYANRQQKNGSKYNLIYSTPSCYLKAVQEAAKGKINWPVKTDDFFPYASDPHSYWTGYFTSRSTLKRFERIGNNFLQVCKQLYALTDLGPEDWVDLNALREAMGVMQHHDAITGTEKQHVAFDYAKLLSRGMEECGIVAKTALNKLINRNPSQQNPKLSVPELEFQSCLLANISECKITEESNKFVVTVYNPLSRNVTHYVRLPVTGTAYSVLDYNGNPVATQLMPIPNTILNIPGRSSASTVELIFVAENVPPLGFLSFYVSTTAGNKVMKPKRLRSLSYQSQIGIDPDTGKVNKIKINDQLIPMEQDFYYYRGTVGNNSASDYRSSGAYIFRPNQSIPIQISQTAWYEIFDGDIIGELRQVFTNWTSQIVRAYKDEQFIEFDWLIGPIPFDDINGKEVITVYNTNLKTNSTFYTDSNGREMLKRIRDYRPTWKLELNERVAGNYYPVTSKIVMQDTSKNLEVAVLIDRAQGGTSLQDGEIELMLHRSCLHDDAFGVGENLNEKAFGLVARGSHYLIAGSINGNGGGKTVAAQERDIAQRKLLAAWTFITETNTPDFNTYKASYNMRYSGLSQSLPDNVQILTLEPWKADTFLLRLEHVLEKLEDPILSQPVTVDLKNLFSTFNIIWYKETTLGANQWLSDNKKDKKKFDEILLTQSENEDLGWQPNLFENNQIDSNDIYDVFSRYRKADYQIELQPMQIRTFIIKVQQK</sequence>
<dbReference type="FunFam" id="1.20.1270.50:FF:000003">
    <property type="entry name" value="Alpha-mannosidase"/>
    <property type="match status" value="1"/>
</dbReference>
<keyword evidence="9 10" id="KW-0326">Glycosidase</keyword>
<dbReference type="Pfam" id="PF01074">
    <property type="entry name" value="Glyco_hydro_38N"/>
    <property type="match status" value="1"/>
</dbReference>
<dbReference type="PANTHER" id="PTHR11607:SF3">
    <property type="entry name" value="LYSOSOMAL ALPHA-MANNOSIDASE"/>
    <property type="match status" value="1"/>
</dbReference>
<evidence type="ECO:0000313" key="13">
    <source>
        <dbReference type="Proteomes" id="UP001458880"/>
    </source>
</evidence>
<dbReference type="InterPro" id="IPR037094">
    <property type="entry name" value="Glyco_hydro_38_cen_sf"/>
</dbReference>
<evidence type="ECO:0000256" key="6">
    <source>
        <dbReference type="ARBA" id="ARBA00022833"/>
    </source>
</evidence>
<keyword evidence="4 10" id="KW-0479">Metal-binding</keyword>
<dbReference type="GO" id="GO:0004559">
    <property type="term" value="F:alpha-mannosidase activity"/>
    <property type="evidence" value="ECO:0007669"/>
    <property type="project" value="UniProtKB-EC"/>
</dbReference>
<dbReference type="CDD" id="cd10810">
    <property type="entry name" value="GH38N_AMII_LAM_like"/>
    <property type="match status" value="1"/>
</dbReference>
<organism evidence="12 13">
    <name type="scientific">Popillia japonica</name>
    <name type="common">Japanese beetle</name>
    <dbReference type="NCBI Taxonomy" id="7064"/>
    <lineage>
        <taxon>Eukaryota</taxon>
        <taxon>Metazoa</taxon>
        <taxon>Ecdysozoa</taxon>
        <taxon>Arthropoda</taxon>
        <taxon>Hexapoda</taxon>
        <taxon>Insecta</taxon>
        <taxon>Pterygota</taxon>
        <taxon>Neoptera</taxon>
        <taxon>Endopterygota</taxon>
        <taxon>Coleoptera</taxon>
        <taxon>Polyphaga</taxon>
        <taxon>Scarabaeiformia</taxon>
        <taxon>Scarabaeidae</taxon>
        <taxon>Rutelinae</taxon>
        <taxon>Popillia</taxon>
    </lineage>
</organism>
<evidence type="ECO:0000256" key="7">
    <source>
        <dbReference type="ARBA" id="ARBA00023157"/>
    </source>
</evidence>
<keyword evidence="6 10" id="KW-0862">Zinc</keyword>
<comment type="cofactor">
    <cofactor evidence="10">
        <name>Zn(2+)</name>
        <dbReference type="ChEBI" id="CHEBI:29105"/>
    </cofactor>
    <text evidence="10">Binds 1 zinc ion per subunit.</text>
</comment>
<reference evidence="12 13" key="2">
    <citation type="journal article" date="2024" name="BMC Genomics">
        <title>De novo assembly and annotation of Popillia japonica's genome with initial clues to its potential as an invasive pest.</title>
        <authorList>
            <person name="Cucini C."/>
            <person name="Boschi S."/>
            <person name="Funari R."/>
            <person name="Cardaioli E."/>
            <person name="Iannotti N."/>
            <person name="Marturano G."/>
            <person name="Paoli F."/>
            <person name="Bruttini M."/>
            <person name="Carapelli A."/>
            <person name="Frati F."/>
            <person name="Nardi F."/>
        </authorList>
    </citation>
    <scope>NUCLEOTIDE SEQUENCE [LARGE SCALE GENOMIC DNA]</scope>
    <source>
        <strain evidence="12">DMR45628</strain>
    </source>
</reference>
<dbReference type="SUPFAM" id="SSF88688">
    <property type="entry name" value="Families 57/38 glycoside transferase middle domain"/>
    <property type="match status" value="1"/>
</dbReference>
<gene>
    <name evidence="12" type="ORF">QE152_g34439</name>
</gene>
<dbReference type="FunFam" id="3.20.110.10:FF:000001">
    <property type="entry name" value="Alpha-mannosidase"/>
    <property type="match status" value="1"/>
</dbReference>
<dbReference type="Gene3D" id="2.60.40.1180">
    <property type="entry name" value="Golgi alpha-mannosidase II"/>
    <property type="match status" value="1"/>
</dbReference>
<evidence type="ECO:0000256" key="10">
    <source>
        <dbReference type="RuleBase" id="RU361199"/>
    </source>
</evidence>
<dbReference type="PANTHER" id="PTHR11607">
    <property type="entry name" value="ALPHA-MANNOSIDASE"/>
    <property type="match status" value="1"/>
</dbReference>
<dbReference type="InterPro" id="IPR027291">
    <property type="entry name" value="Glyco_hydro_38_N_sf"/>
</dbReference>
<dbReference type="Gene3D" id="3.20.110.10">
    <property type="entry name" value="Glycoside hydrolase 38, N terminal domain"/>
    <property type="match status" value="1"/>
</dbReference>
<feature type="signal peptide" evidence="10">
    <location>
        <begin position="1"/>
        <end position="19"/>
    </location>
</feature>
<evidence type="ECO:0000256" key="2">
    <source>
        <dbReference type="ARBA" id="ARBA00009792"/>
    </source>
</evidence>
<feature type="domain" description="Glycoside hydrolase family 38 central" evidence="11">
    <location>
        <begin position="368"/>
        <end position="443"/>
    </location>
</feature>
<keyword evidence="5 10" id="KW-0378">Hydrolase</keyword>
<protein>
    <recommendedName>
        <fullName evidence="3 10">Alpha-mannosidase</fullName>
        <ecNumber evidence="10">3.2.1.-</ecNumber>
    </recommendedName>
</protein>
<evidence type="ECO:0000256" key="1">
    <source>
        <dbReference type="ARBA" id="ARBA00000365"/>
    </source>
</evidence>
<dbReference type="GO" id="GO:0030246">
    <property type="term" value="F:carbohydrate binding"/>
    <property type="evidence" value="ECO:0007669"/>
    <property type="project" value="InterPro"/>
</dbReference>
<dbReference type="Gene3D" id="1.20.1270.50">
    <property type="entry name" value="Glycoside hydrolase family 38, central domain"/>
    <property type="match status" value="2"/>
</dbReference>
<keyword evidence="7" id="KW-1015">Disulfide bond</keyword>
<comment type="similarity">
    <text evidence="2 10">Belongs to the glycosyl hydrolase 38 family.</text>
</comment>
<dbReference type="Gene3D" id="2.60.40.1360">
    <property type="match status" value="1"/>
</dbReference>
<dbReference type="SMART" id="SM00872">
    <property type="entry name" value="Alpha-mann_mid"/>
    <property type="match status" value="1"/>
</dbReference>
<evidence type="ECO:0000256" key="4">
    <source>
        <dbReference type="ARBA" id="ARBA00022723"/>
    </source>
</evidence>
<keyword evidence="10" id="KW-0732">Signal</keyword>
<feature type="chain" id="PRO_5044523176" description="Alpha-mannosidase" evidence="10">
    <location>
        <begin position="20"/>
        <end position="1026"/>
    </location>
</feature>
<dbReference type="InterPro" id="IPR011682">
    <property type="entry name" value="Glyco_hydro_38_C"/>
</dbReference>
<evidence type="ECO:0000256" key="5">
    <source>
        <dbReference type="ARBA" id="ARBA00022801"/>
    </source>
</evidence>
<keyword evidence="8" id="KW-0325">Glycoprotein</keyword>
<dbReference type="InterPro" id="IPR028995">
    <property type="entry name" value="Glyco_hydro_57/38_cen_sf"/>
</dbReference>
<dbReference type="InterPro" id="IPR011013">
    <property type="entry name" value="Gal_mutarotase_sf_dom"/>
</dbReference>
<keyword evidence="13" id="KW-1185">Reference proteome</keyword>
<dbReference type="InterPro" id="IPR000602">
    <property type="entry name" value="Glyco_hydro_38_N"/>
</dbReference>
<dbReference type="GO" id="GO:0006013">
    <property type="term" value="P:mannose metabolic process"/>
    <property type="evidence" value="ECO:0007669"/>
    <property type="project" value="InterPro"/>
</dbReference>
<evidence type="ECO:0000256" key="3">
    <source>
        <dbReference type="ARBA" id="ARBA00012752"/>
    </source>
</evidence>
<comment type="catalytic activity">
    <reaction evidence="1">
        <text>Hydrolysis of terminal, non-reducing alpha-D-mannose residues in alpha-D-mannosides.</text>
        <dbReference type="EC" id="3.2.1.24"/>
    </reaction>
</comment>
<dbReference type="EC" id="3.2.1.-" evidence="10"/>
<dbReference type="FunFam" id="2.70.98.30:FF:000003">
    <property type="entry name" value="Alpha-mannosidase"/>
    <property type="match status" value="1"/>
</dbReference>
<dbReference type="GO" id="GO:0046872">
    <property type="term" value="F:metal ion binding"/>
    <property type="evidence" value="ECO:0007669"/>
    <property type="project" value="UniProtKB-KW"/>
</dbReference>